<dbReference type="EMBL" id="JAAIYP010000040">
    <property type="protein sequence ID" value="NFV81428.1"/>
    <property type="molecule type" value="Genomic_DNA"/>
</dbReference>
<accession>A0A7C9UVH7</accession>
<keyword evidence="3" id="KW-1185">Reference proteome</keyword>
<evidence type="ECO:0000256" key="1">
    <source>
        <dbReference type="SAM" id="SignalP"/>
    </source>
</evidence>
<sequence length="190" mass="20719">MRHAAILAAALCLSAPASTMAQIQYGERLLMGAPAGWSTVPIQRGEKMVITRLFPPGEGETQWTQAITVQMYPNSDQSARAFIESIIAYSRDNCEAVGPGPVSETQNNGYPSATVTVTCTKGRASGMGSFALIQVIRGREGLYAVQRQWRGPAFGRDQNPAFPPDMLKEWGEFARTVSLCDTRNRQHPCP</sequence>
<feature type="chain" id="PRO_5028971808" evidence="1">
    <location>
        <begin position="22"/>
        <end position="190"/>
    </location>
</feature>
<protein>
    <submittedName>
        <fullName evidence="2">Uncharacterized protein</fullName>
    </submittedName>
</protein>
<name>A0A7C9UVH7_9PROT</name>
<feature type="signal peptide" evidence="1">
    <location>
        <begin position="1"/>
        <end position="21"/>
    </location>
</feature>
<organism evidence="2 3">
    <name type="scientific">Magnetospirillum aberrantis SpK</name>
    <dbReference type="NCBI Taxonomy" id="908842"/>
    <lineage>
        <taxon>Bacteria</taxon>
        <taxon>Pseudomonadati</taxon>
        <taxon>Pseudomonadota</taxon>
        <taxon>Alphaproteobacteria</taxon>
        <taxon>Rhodospirillales</taxon>
        <taxon>Rhodospirillaceae</taxon>
        <taxon>Magnetospirillum</taxon>
    </lineage>
</organism>
<dbReference type="RefSeq" id="WP_163681481.1">
    <property type="nucleotide sequence ID" value="NZ_JAAIYP010000040.1"/>
</dbReference>
<dbReference type="Proteomes" id="UP000480684">
    <property type="component" value="Unassembled WGS sequence"/>
</dbReference>
<keyword evidence="1" id="KW-0732">Signal</keyword>
<gene>
    <name evidence="2" type="ORF">G4223_15040</name>
</gene>
<proteinExistence type="predicted"/>
<reference evidence="2 3" key="1">
    <citation type="submission" date="2020-02" db="EMBL/GenBank/DDBJ databases">
        <authorList>
            <person name="Dziuba M."/>
            <person name="Kuznetsov B."/>
            <person name="Mardanov A."/>
            <person name="Ravin N."/>
            <person name="Grouzdev D."/>
        </authorList>
    </citation>
    <scope>NUCLEOTIDE SEQUENCE [LARGE SCALE GENOMIC DNA]</scope>
    <source>
        <strain evidence="2 3">SpK</strain>
    </source>
</reference>
<dbReference type="AlphaFoldDB" id="A0A7C9UVH7"/>
<comment type="caution">
    <text evidence="2">The sequence shown here is derived from an EMBL/GenBank/DDBJ whole genome shotgun (WGS) entry which is preliminary data.</text>
</comment>
<evidence type="ECO:0000313" key="3">
    <source>
        <dbReference type="Proteomes" id="UP000480684"/>
    </source>
</evidence>
<evidence type="ECO:0000313" key="2">
    <source>
        <dbReference type="EMBL" id="NFV81428.1"/>
    </source>
</evidence>